<dbReference type="PROSITE" id="PS50294">
    <property type="entry name" value="WD_REPEATS_REGION"/>
    <property type="match status" value="2"/>
</dbReference>
<keyword evidence="11" id="KW-1185">Reference proteome</keyword>
<dbReference type="Gene3D" id="3.30.70.360">
    <property type="match status" value="1"/>
</dbReference>
<dbReference type="InterPro" id="IPR015943">
    <property type="entry name" value="WD40/YVTN_repeat-like_dom_sf"/>
</dbReference>
<dbReference type="InterPro" id="IPR011047">
    <property type="entry name" value="Quinoprotein_ADH-like_sf"/>
</dbReference>
<dbReference type="InterPro" id="IPR051458">
    <property type="entry name" value="Cyt/Met_Dipeptidase"/>
</dbReference>
<dbReference type="Pfam" id="PF07687">
    <property type="entry name" value="M20_dimer"/>
    <property type="match status" value="1"/>
</dbReference>
<feature type="domain" description="Peptidase M20 dimerisation" evidence="9">
    <location>
        <begin position="676"/>
        <end position="847"/>
    </location>
</feature>
<comment type="caution">
    <text evidence="10">The sequence shown here is derived from an EMBL/GenBank/DDBJ whole genome shotgun (WGS) entry which is preliminary data.</text>
</comment>
<keyword evidence="2 7" id="KW-0853">WD repeat</keyword>
<dbReference type="Gene3D" id="3.40.630.10">
    <property type="entry name" value="Zn peptidases"/>
    <property type="match status" value="1"/>
</dbReference>
<dbReference type="PRINTS" id="PR00320">
    <property type="entry name" value="GPROTEINBRPT"/>
</dbReference>
<evidence type="ECO:0000259" key="9">
    <source>
        <dbReference type="Pfam" id="PF07687"/>
    </source>
</evidence>
<evidence type="ECO:0000313" key="11">
    <source>
        <dbReference type="Proteomes" id="UP001150538"/>
    </source>
</evidence>
<dbReference type="InterPro" id="IPR019775">
    <property type="entry name" value="WD40_repeat_CS"/>
</dbReference>
<dbReference type="PIRSF" id="PIRSF037237">
    <property type="entry name" value="Peptidase_WD_repeats_DUG2"/>
    <property type="match status" value="1"/>
</dbReference>
<evidence type="ECO:0000256" key="8">
    <source>
        <dbReference type="SAM" id="MobiDB-lite"/>
    </source>
</evidence>
<sequence>MTSPALNSVSFSELSRSHSSASLYHPLGPSNGNTDSLPVRCLQTLSQKSGQQVHSPAPFSDAASSMTTSTQLTDSDAVMSLAHTERYVFSGSQNGNIYVWDRDTYQLEHTMVEAHKRSVLALVLDDDNDILFSAGGDGKVKAWDAKTFAFLYLIIPGDNVGAVLSLAYSKKHQVLVLGCQNTSIQWFSIKHRHEANQEDKDRELAARRSKFFDNAASCGQVDESILKSIKAKADAEALADYELVHSPLNDEFVIFDNSIIPHAHYGFVYALLIGTLPETSEREILFSAAGDGEIKLWEVTETEVKPLKSMYQNREDIGNIHSLVVDDGMLVAGFQGGVIEIWDLETMQKIKVLRGHTDDILSLAFNDHHLYSASADGTIRIWGPNFDAIASFDAHPAERVLSMMILADEELIVSGGSDNTIKFWEIPFFSDSKFELPHANGKSPAVVAKSTASPKRRIRNQMLTSLDQWVGIKSVSDVPELQTECRKAARYLRDLMRQLGAIESQLIPGEEGRNPIVYGRFGPSGSPAAQAKVFEDFELNPHGEEPLTPAVQSDKHLPANAPTVLVYGHYDVMPSGDQSQWDTDPFKMAGSGGYLYGRGVTDDKGPVLAILFAVADLQRENKLDMDVVFCIEGEEEAGSIGLYQAVENHRNIFGQPKLILLSSSYWLGEQIPCLTYGMRGSIRASIEIESSRNADVHSGVWGGAATEPLTWLSHILSKISSPDGRVLVPGFEDGVAPVTESEEKNMRELVHTILTKEEQPVMVGGIPFTSHQKGDNSGLEEQLYNQLMKRWRFPTLSVHHITVSTSASRENTTLIPSAARADISMRVVPKQSINKIADQFQDYVTKVFNDILSESSSALAVTGNAQRNMKDELKLHLTVNPVARWWLADPNHPFSSAAREAIAAEWNSSSGSSAPSTDPNNTDPKEQNPAPLLIREGGSIPAVPWLEEFFGPDATIINLPMGQSTDNAHMSNERIKLVNLVKGRNVVSRLLQLIGPHFNQKQ</sequence>
<dbReference type="PROSITE" id="PS50082">
    <property type="entry name" value="WD_REPEATS_2"/>
    <property type="match status" value="3"/>
</dbReference>
<dbReference type="GO" id="GO:0006508">
    <property type="term" value="P:proteolysis"/>
    <property type="evidence" value="ECO:0007669"/>
    <property type="project" value="UniProtKB-KW"/>
</dbReference>
<dbReference type="GO" id="GO:0046872">
    <property type="term" value="F:metal ion binding"/>
    <property type="evidence" value="ECO:0007669"/>
    <property type="project" value="UniProtKB-KW"/>
</dbReference>
<dbReference type="EMBL" id="JANBPU010000007">
    <property type="protein sequence ID" value="KAJ1921043.1"/>
    <property type="molecule type" value="Genomic_DNA"/>
</dbReference>
<dbReference type="InterPro" id="IPR001680">
    <property type="entry name" value="WD40_rpt"/>
</dbReference>
<dbReference type="InterPro" id="IPR011650">
    <property type="entry name" value="Peptidase_M20_dimer"/>
</dbReference>
<proteinExistence type="inferred from homology"/>
<dbReference type="Proteomes" id="UP001150538">
    <property type="component" value="Unassembled WGS sequence"/>
</dbReference>
<evidence type="ECO:0000256" key="5">
    <source>
        <dbReference type="ARBA" id="ARBA00022737"/>
    </source>
</evidence>
<dbReference type="SUPFAM" id="SSF50998">
    <property type="entry name" value="Quinoprotein alcohol dehydrogenase-like"/>
    <property type="match status" value="1"/>
</dbReference>
<evidence type="ECO:0000256" key="1">
    <source>
        <dbReference type="ARBA" id="ARBA00006247"/>
    </source>
</evidence>
<evidence type="ECO:0000256" key="7">
    <source>
        <dbReference type="PROSITE-ProRule" id="PRU00221"/>
    </source>
</evidence>
<evidence type="ECO:0000256" key="2">
    <source>
        <dbReference type="ARBA" id="ARBA00022574"/>
    </source>
</evidence>
<dbReference type="AlphaFoldDB" id="A0A9W8DWF1"/>
<feature type="repeat" description="WD" evidence="7">
    <location>
        <begin position="112"/>
        <end position="147"/>
    </location>
</feature>
<dbReference type="Pfam" id="PF00400">
    <property type="entry name" value="WD40"/>
    <property type="match status" value="4"/>
</dbReference>
<reference evidence="10" key="1">
    <citation type="submission" date="2022-07" db="EMBL/GenBank/DDBJ databases">
        <title>Phylogenomic reconstructions and comparative analyses of Kickxellomycotina fungi.</title>
        <authorList>
            <person name="Reynolds N.K."/>
            <person name="Stajich J.E."/>
            <person name="Barry K."/>
            <person name="Grigoriev I.V."/>
            <person name="Crous P."/>
            <person name="Smith M.E."/>
        </authorList>
    </citation>
    <scope>NUCLEOTIDE SEQUENCE</scope>
    <source>
        <strain evidence="10">NBRC 100468</strain>
    </source>
</reference>
<feature type="repeat" description="WD" evidence="7">
    <location>
        <begin position="353"/>
        <end position="382"/>
    </location>
</feature>
<dbReference type="SUPFAM" id="SSF53187">
    <property type="entry name" value="Zn-dependent exopeptidases"/>
    <property type="match status" value="1"/>
</dbReference>
<evidence type="ECO:0000256" key="6">
    <source>
        <dbReference type="ARBA" id="ARBA00022801"/>
    </source>
</evidence>
<evidence type="ECO:0000256" key="4">
    <source>
        <dbReference type="ARBA" id="ARBA00022723"/>
    </source>
</evidence>
<evidence type="ECO:0000313" key="10">
    <source>
        <dbReference type="EMBL" id="KAJ1921043.1"/>
    </source>
</evidence>
<gene>
    <name evidence="10" type="ORF">H4219_000901</name>
</gene>
<keyword evidence="4" id="KW-0479">Metal-binding</keyword>
<dbReference type="InterPro" id="IPR020472">
    <property type="entry name" value="WD40_PAC1"/>
</dbReference>
<dbReference type="PANTHER" id="PTHR43270">
    <property type="entry name" value="BETA-ALA-HIS DIPEPTIDASE"/>
    <property type="match status" value="1"/>
</dbReference>
<dbReference type="PROSITE" id="PS00678">
    <property type="entry name" value="WD_REPEATS_1"/>
    <property type="match status" value="2"/>
</dbReference>
<keyword evidence="5" id="KW-0677">Repeat</keyword>
<name>A0A9W8DWF1_9FUNG</name>
<feature type="region of interest" description="Disordered" evidence="8">
    <location>
        <begin position="47"/>
        <end position="66"/>
    </location>
</feature>
<dbReference type="OrthoDB" id="7832001at2759"/>
<feature type="repeat" description="WD" evidence="7">
    <location>
        <begin position="400"/>
        <end position="426"/>
    </location>
</feature>
<organism evidence="10 11">
    <name type="scientific">Mycoemilia scoparia</name>
    <dbReference type="NCBI Taxonomy" id="417184"/>
    <lineage>
        <taxon>Eukaryota</taxon>
        <taxon>Fungi</taxon>
        <taxon>Fungi incertae sedis</taxon>
        <taxon>Zoopagomycota</taxon>
        <taxon>Kickxellomycotina</taxon>
        <taxon>Kickxellomycetes</taxon>
        <taxon>Kickxellales</taxon>
        <taxon>Kickxellaceae</taxon>
        <taxon>Mycoemilia</taxon>
    </lineage>
</organism>
<dbReference type="GO" id="GO:0006751">
    <property type="term" value="P:glutathione catabolic process"/>
    <property type="evidence" value="ECO:0007669"/>
    <property type="project" value="InterPro"/>
</dbReference>
<evidence type="ECO:0000256" key="3">
    <source>
        <dbReference type="ARBA" id="ARBA00022670"/>
    </source>
</evidence>
<dbReference type="InterPro" id="IPR002933">
    <property type="entry name" value="Peptidase_M20"/>
</dbReference>
<dbReference type="InterPro" id="IPR017149">
    <property type="entry name" value="GSH_degradosome_Dug2"/>
</dbReference>
<dbReference type="Gene3D" id="2.130.10.10">
    <property type="entry name" value="YVTN repeat-like/Quinoprotein amine dehydrogenase"/>
    <property type="match status" value="2"/>
</dbReference>
<feature type="region of interest" description="Disordered" evidence="8">
    <location>
        <begin position="905"/>
        <end position="932"/>
    </location>
</feature>
<dbReference type="SMART" id="SM00320">
    <property type="entry name" value="WD40"/>
    <property type="match status" value="6"/>
</dbReference>
<accession>A0A9W8DWF1</accession>
<protein>
    <recommendedName>
        <fullName evidence="9">Peptidase M20 dimerisation domain-containing protein</fullName>
    </recommendedName>
</protein>
<dbReference type="GO" id="GO:0008233">
    <property type="term" value="F:peptidase activity"/>
    <property type="evidence" value="ECO:0007669"/>
    <property type="project" value="UniProtKB-KW"/>
</dbReference>
<dbReference type="PANTHER" id="PTHR43270:SF8">
    <property type="entry name" value="DI- AND TRIPEPTIDASE DUG2-RELATED"/>
    <property type="match status" value="1"/>
</dbReference>
<keyword evidence="6" id="KW-0378">Hydrolase</keyword>
<dbReference type="Pfam" id="PF01546">
    <property type="entry name" value="Peptidase_M20"/>
    <property type="match status" value="1"/>
</dbReference>
<comment type="similarity">
    <text evidence="1">Belongs to the peptidase M20A family.</text>
</comment>
<keyword evidence="3" id="KW-0645">Protease</keyword>